<dbReference type="PANTHER" id="PTHR42790:SF7">
    <property type="entry name" value="GNTR FAMILY TRANSCRIPTIONAL REGULATORY PROTEIN"/>
    <property type="match status" value="1"/>
</dbReference>
<comment type="cofactor">
    <cofactor evidence="1">
        <name>pyridoxal 5'-phosphate</name>
        <dbReference type="ChEBI" id="CHEBI:597326"/>
    </cofactor>
</comment>
<evidence type="ECO:0000256" key="7">
    <source>
        <dbReference type="ARBA" id="ARBA00023015"/>
    </source>
</evidence>
<dbReference type="GO" id="GO:0003677">
    <property type="term" value="F:DNA binding"/>
    <property type="evidence" value="ECO:0007669"/>
    <property type="project" value="UniProtKB-KW"/>
</dbReference>
<evidence type="ECO:0000313" key="11">
    <source>
        <dbReference type="EMBL" id="SNS68306.1"/>
    </source>
</evidence>
<gene>
    <name evidence="11" type="ORF">SAMN06265795_10519</name>
</gene>
<evidence type="ECO:0000259" key="10">
    <source>
        <dbReference type="PROSITE" id="PS50949"/>
    </source>
</evidence>
<evidence type="ECO:0000256" key="3">
    <source>
        <dbReference type="ARBA" id="ARBA00015123"/>
    </source>
</evidence>
<dbReference type="InterPro" id="IPR050859">
    <property type="entry name" value="Class-I_PLP-dep_aminotransf"/>
</dbReference>
<protein>
    <recommendedName>
        <fullName evidence="3">HTH-type transcriptional regulator NorG</fullName>
    </recommendedName>
</protein>
<dbReference type="RefSeq" id="WP_089399184.1">
    <property type="nucleotide sequence ID" value="NZ_FZOT01000005.1"/>
</dbReference>
<dbReference type="InterPro" id="IPR004839">
    <property type="entry name" value="Aminotransferase_I/II_large"/>
</dbReference>
<organism evidence="11 12">
    <name type="scientific">Noviherbaspirillum humi</name>
    <dbReference type="NCBI Taxonomy" id="1688639"/>
    <lineage>
        <taxon>Bacteria</taxon>
        <taxon>Pseudomonadati</taxon>
        <taxon>Pseudomonadota</taxon>
        <taxon>Betaproteobacteria</taxon>
        <taxon>Burkholderiales</taxon>
        <taxon>Oxalobacteraceae</taxon>
        <taxon>Noviherbaspirillum</taxon>
    </lineage>
</organism>
<name>A0A239GG72_9BURK</name>
<reference evidence="11 12" key="1">
    <citation type="submission" date="2017-06" db="EMBL/GenBank/DDBJ databases">
        <authorList>
            <person name="Kim H.J."/>
            <person name="Triplett B.A."/>
        </authorList>
    </citation>
    <scope>NUCLEOTIDE SEQUENCE [LARGE SCALE GENOMIC DNA]</scope>
    <source>
        <strain evidence="11 12">U15</strain>
    </source>
</reference>
<dbReference type="CDD" id="cd07377">
    <property type="entry name" value="WHTH_GntR"/>
    <property type="match status" value="1"/>
</dbReference>
<dbReference type="Proteomes" id="UP000198284">
    <property type="component" value="Unassembled WGS sequence"/>
</dbReference>
<keyword evidence="9" id="KW-0804">Transcription</keyword>
<evidence type="ECO:0000256" key="6">
    <source>
        <dbReference type="ARBA" id="ARBA00022898"/>
    </source>
</evidence>
<evidence type="ECO:0000313" key="12">
    <source>
        <dbReference type="Proteomes" id="UP000198284"/>
    </source>
</evidence>
<dbReference type="Gene3D" id="3.90.1150.10">
    <property type="entry name" value="Aspartate Aminotransferase, domain 1"/>
    <property type="match status" value="1"/>
</dbReference>
<keyword evidence="5" id="KW-0808">Transferase</keyword>
<dbReference type="GO" id="GO:0008483">
    <property type="term" value="F:transaminase activity"/>
    <property type="evidence" value="ECO:0007669"/>
    <property type="project" value="UniProtKB-KW"/>
</dbReference>
<dbReference type="SUPFAM" id="SSF53383">
    <property type="entry name" value="PLP-dependent transferases"/>
    <property type="match status" value="1"/>
</dbReference>
<evidence type="ECO:0000256" key="2">
    <source>
        <dbReference type="ARBA" id="ARBA00005384"/>
    </source>
</evidence>
<evidence type="ECO:0000256" key="5">
    <source>
        <dbReference type="ARBA" id="ARBA00022679"/>
    </source>
</evidence>
<dbReference type="GO" id="GO:1901605">
    <property type="term" value="P:alpha-amino acid metabolic process"/>
    <property type="evidence" value="ECO:0007669"/>
    <property type="project" value="TreeGrafter"/>
</dbReference>
<keyword evidence="7" id="KW-0805">Transcription regulation</keyword>
<dbReference type="InterPro" id="IPR036388">
    <property type="entry name" value="WH-like_DNA-bd_sf"/>
</dbReference>
<dbReference type="OrthoDB" id="9804020at2"/>
<evidence type="ECO:0000256" key="4">
    <source>
        <dbReference type="ARBA" id="ARBA00022576"/>
    </source>
</evidence>
<keyword evidence="8" id="KW-0238">DNA-binding</keyword>
<keyword evidence="12" id="KW-1185">Reference proteome</keyword>
<sequence>MSSQLNLYEHLADELGGLIAGRVFAPGDRLPSIRRLAQQKRLSISTVMQALRLLEDRGLIDARPQAGFYVRHRPKSLPGGISDGSLPAPAFVGITNLLMQVMRDNEGPGIVQLGSAWPPDELLPIQRIQKTVASVVRSDPSLLARERCTAHNEPGFVRQVIRRAVDWGTLDPAEIVVMNSCTEAISISLRAVAKPGDTIALESATYFVLLQLIESLGMKALEIPTDPETGISVDALELALNQGLVQACLLIPNCNNPLGTIMPELNKKRLAALVAKHDIPLIEDDIYGDLCFTAERPWPVKAYDTSGNVLLCSSFSKVISPAVRVGYVVAGKYVQQIAFLKTVTTGSTNHFFQAVLGDYVGSRHYDAQVRRMRRALAQRIAQMSDAVSAAFPAECSISQPKGGFVLWIALPPQVDALALHGMALAQGIAMMPGQLFSASGRYRNYLRLNCGNAWSGEIDNAVKRLGRLVHEAAA</sequence>
<dbReference type="Gene3D" id="1.10.10.10">
    <property type="entry name" value="Winged helix-like DNA-binding domain superfamily/Winged helix DNA-binding domain"/>
    <property type="match status" value="1"/>
</dbReference>
<dbReference type="PANTHER" id="PTHR42790">
    <property type="entry name" value="AMINOTRANSFERASE"/>
    <property type="match status" value="1"/>
</dbReference>
<dbReference type="GO" id="GO:0003700">
    <property type="term" value="F:DNA-binding transcription factor activity"/>
    <property type="evidence" value="ECO:0007669"/>
    <property type="project" value="InterPro"/>
</dbReference>
<dbReference type="SMART" id="SM00345">
    <property type="entry name" value="HTH_GNTR"/>
    <property type="match status" value="1"/>
</dbReference>
<accession>A0A239GG72</accession>
<dbReference type="Pfam" id="PF00155">
    <property type="entry name" value="Aminotran_1_2"/>
    <property type="match status" value="1"/>
</dbReference>
<dbReference type="InterPro" id="IPR015421">
    <property type="entry name" value="PyrdxlP-dep_Trfase_major"/>
</dbReference>
<dbReference type="SUPFAM" id="SSF46785">
    <property type="entry name" value="Winged helix' DNA-binding domain"/>
    <property type="match status" value="1"/>
</dbReference>
<dbReference type="AlphaFoldDB" id="A0A239GG72"/>
<evidence type="ECO:0000256" key="8">
    <source>
        <dbReference type="ARBA" id="ARBA00023125"/>
    </source>
</evidence>
<comment type="similarity">
    <text evidence="2">In the C-terminal section; belongs to the class-I pyridoxal-phosphate-dependent aminotransferase family.</text>
</comment>
<dbReference type="InterPro" id="IPR000524">
    <property type="entry name" value="Tscrpt_reg_HTH_GntR"/>
</dbReference>
<dbReference type="InterPro" id="IPR015422">
    <property type="entry name" value="PyrdxlP-dep_Trfase_small"/>
</dbReference>
<evidence type="ECO:0000256" key="1">
    <source>
        <dbReference type="ARBA" id="ARBA00001933"/>
    </source>
</evidence>
<dbReference type="Pfam" id="PF00392">
    <property type="entry name" value="GntR"/>
    <property type="match status" value="1"/>
</dbReference>
<keyword evidence="4" id="KW-0032">Aminotransferase</keyword>
<keyword evidence="6" id="KW-0663">Pyridoxal phosphate</keyword>
<dbReference type="CDD" id="cd00609">
    <property type="entry name" value="AAT_like"/>
    <property type="match status" value="1"/>
</dbReference>
<dbReference type="GO" id="GO:0030170">
    <property type="term" value="F:pyridoxal phosphate binding"/>
    <property type="evidence" value="ECO:0007669"/>
    <property type="project" value="InterPro"/>
</dbReference>
<proteinExistence type="inferred from homology"/>
<dbReference type="EMBL" id="FZOT01000005">
    <property type="protein sequence ID" value="SNS68306.1"/>
    <property type="molecule type" value="Genomic_DNA"/>
</dbReference>
<dbReference type="InterPro" id="IPR015424">
    <property type="entry name" value="PyrdxlP-dep_Trfase"/>
</dbReference>
<feature type="domain" description="HTH gntR-type" evidence="10">
    <location>
        <begin position="5"/>
        <end position="73"/>
    </location>
</feature>
<dbReference type="InterPro" id="IPR036390">
    <property type="entry name" value="WH_DNA-bd_sf"/>
</dbReference>
<evidence type="ECO:0000256" key="9">
    <source>
        <dbReference type="ARBA" id="ARBA00023163"/>
    </source>
</evidence>
<dbReference type="Gene3D" id="3.40.640.10">
    <property type="entry name" value="Type I PLP-dependent aspartate aminotransferase-like (Major domain)"/>
    <property type="match status" value="1"/>
</dbReference>
<dbReference type="PROSITE" id="PS50949">
    <property type="entry name" value="HTH_GNTR"/>
    <property type="match status" value="1"/>
</dbReference>